<dbReference type="PROSITE" id="PS50850">
    <property type="entry name" value="MFS"/>
    <property type="match status" value="1"/>
</dbReference>
<dbReference type="PANTHER" id="PTHR42718">
    <property type="entry name" value="MAJOR FACILITATOR SUPERFAMILY MULTIDRUG TRANSPORTER MFSC"/>
    <property type="match status" value="1"/>
</dbReference>
<keyword evidence="4" id="KW-1003">Cell membrane</keyword>
<feature type="transmembrane region" description="Helical" evidence="8">
    <location>
        <begin position="303"/>
        <end position="321"/>
    </location>
</feature>
<comment type="subcellular location">
    <subcellularLocation>
        <location evidence="1">Cell membrane</location>
        <topology evidence="1">Multi-pass membrane protein</topology>
    </subcellularLocation>
</comment>
<feature type="transmembrane region" description="Helical" evidence="8">
    <location>
        <begin position="424"/>
        <end position="444"/>
    </location>
</feature>
<dbReference type="RefSeq" id="WP_271091223.1">
    <property type="nucleotide sequence ID" value="NZ_JAPJZH010000012.1"/>
</dbReference>
<dbReference type="InterPro" id="IPR011701">
    <property type="entry name" value="MFS"/>
</dbReference>
<evidence type="ECO:0000256" key="2">
    <source>
        <dbReference type="ARBA" id="ARBA00008537"/>
    </source>
</evidence>
<dbReference type="SUPFAM" id="SSF103473">
    <property type="entry name" value="MFS general substrate transporter"/>
    <property type="match status" value="2"/>
</dbReference>
<evidence type="ECO:0000256" key="8">
    <source>
        <dbReference type="SAM" id="Phobius"/>
    </source>
</evidence>
<dbReference type="Gene3D" id="1.20.1250.20">
    <property type="entry name" value="MFS general substrate transporter like domains"/>
    <property type="match status" value="1"/>
</dbReference>
<proteinExistence type="inferred from homology"/>
<name>A0ABT4VTM8_9HYPH</name>
<evidence type="ECO:0000256" key="5">
    <source>
        <dbReference type="ARBA" id="ARBA00022692"/>
    </source>
</evidence>
<evidence type="ECO:0000256" key="7">
    <source>
        <dbReference type="ARBA" id="ARBA00023136"/>
    </source>
</evidence>
<feature type="transmembrane region" description="Helical" evidence="8">
    <location>
        <begin position="45"/>
        <end position="64"/>
    </location>
</feature>
<feature type="transmembrane region" description="Helical" evidence="8">
    <location>
        <begin position="270"/>
        <end position="291"/>
    </location>
</feature>
<gene>
    <name evidence="10" type="ORF">OOZ53_18720</name>
</gene>
<evidence type="ECO:0000259" key="9">
    <source>
        <dbReference type="PROSITE" id="PS50850"/>
    </source>
</evidence>
<dbReference type="EMBL" id="JAPJZH010000012">
    <property type="protein sequence ID" value="MDA4847402.1"/>
    <property type="molecule type" value="Genomic_DNA"/>
</dbReference>
<keyword evidence="6 8" id="KW-1133">Transmembrane helix</keyword>
<dbReference type="CDD" id="cd17321">
    <property type="entry name" value="MFS_MMR_MDR_like"/>
    <property type="match status" value="1"/>
</dbReference>
<evidence type="ECO:0000256" key="4">
    <source>
        <dbReference type="ARBA" id="ARBA00022475"/>
    </source>
</evidence>
<dbReference type="Gene3D" id="1.20.1720.10">
    <property type="entry name" value="Multidrug resistance protein D"/>
    <property type="match status" value="1"/>
</dbReference>
<dbReference type="Proteomes" id="UP001148313">
    <property type="component" value="Unassembled WGS sequence"/>
</dbReference>
<organism evidence="10 11">
    <name type="scientific">Hoeflea poritis</name>
    <dbReference type="NCBI Taxonomy" id="2993659"/>
    <lineage>
        <taxon>Bacteria</taxon>
        <taxon>Pseudomonadati</taxon>
        <taxon>Pseudomonadota</taxon>
        <taxon>Alphaproteobacteria</taxon>
        <taxon>Hyphomicrobiales</taxon>
        <taxon>Rhizobiaceae</taxon>
        <taxon>Hoeflea</taxon>
    </lineage>
</organism>
<feature type="domain" description="Major facilitator superfamily (MFS) profile" evidence="9">
    <location>
        <begin position="10"/>
        <end position="447"/>
    </location>
</feature>
<dbReference type="PANTHER" id="PTHR42718:SF9">
    <property type="entry name" value="MAJOR FACILITATOR SUPERFAMILY MULTIDRUG TRANSPORTER MFSC"/>
    <property type="match status" value="1"/>
</dbReference>
<dbReference type="NCBIfam" id="TIGR00711">
    <property type="entry name" value="efflux_EmrB"/>
    <property type="match status" value="1"/>
</dbReference>
<sequence>MFGENRPWWLLGALSGVLGLTVLDETVVGVALPTIRSDLAMGQLASHWVVNAYLLTFTCFVAFGGRLGDALGHGRVFQAGAALFALASLAAGLAPTGGYLIAARALQGIGAAVIFPVSMAMVTVSFPPEKRGTAFGLQTTVGGIFMSSGPLIGGLFSQELSWRWIFLINLPIVLVIACVVLATWQSTDENNSKAGERFDTAGFATLLVGLVALVVFLMQGPEWGWTNPSVLMLLVIGLLLMIAFVFIELRRPDPLIELDLLAIRTFTGGTLSFFVFQFNKIVIFVFVAMFLQEKLGRTPVASGLAVMIAILPTLLTSLITGRLTDRLGARPPLMLGFAVNGAAVLLIGLLSTLENYWLVVLPLILWGASLPFASIPARRALMGAVPKPKHGQASGINLTIQMFGGTIGMALCGSILAATGSYQLVFMITGCLVLATVFVIWSMVERD</sequence>
<feature type="transmembrane region" description="Helical" evidence="8">
    <location>
        <begin position="134"/>
        <end position="156"/>
    </location>
</feature>
<feature type="transmembrane region" description="Helical" evidence="8">
    <location>
        <begin position="101"/>
        <end position="122"/>
    </location>
</feature>
<feature type="transmembrane region" description="Helical" evidence="8">
    <location>
        <begin position="198"/>
        <end position="218"/>
    </location>
</feature>
<dbReference type="InterPro" id="IPR020846">
    <property type="entry name" value="MFS_dom"/>
</dbReference>
<keyword evidence="11" id="KW-1185">Reference proteome</keyword>
<keyword evidence="3" id="KW-0813">Transport</keyword>
<keyword evidence="7 8" id="KW-0472">Membrane</keyword>
<feature type="transmembrane region" description="Helical" evidence="8">
    <location>
        <begin position="230"/>
        <end position="249"/>
    </location>
</feature>
<feature type="transmembrane region" description="Helical" evidence="8">
    <location>
        <begin position="76"/>
        <end position="95"/>
    </location>
</feature>
<dbReference type="PRINTS" id="PR01036">
    <property type="entry name" value="TCRTETB"/>
</dbReference>
<dbReference type="InterPro" id="IPR004638">
    <property type="entry name" value="EmrB-like"/>
</dbReference>
<comment type="caution">
    <text evidence="10">The sequence shown here is derived from an EMBL/GenBank/DDBJ whole genome shotgun (WGS) entry which is preliminary data.</text>
</comment>
<protein>
    <submittedName>
        <fullName evidence="10">MFS transporter</fullName>
    </submittedName>
</protein>
<dbReference type="InterPro" id="IPR036259">
    <property type="entry name" value="MFS_trans_sf"/>
</dbReference>
<evidence type="ECO:0000256" key="6">
    <source>
        <dbReference type="ARBA" id="ARBA00022989"/>
    </source>
</evidence>
<feature type="transmembrane region" description="Helical" evidence="8">
    <location>
        <begin position="162"/>
        <end position="186"/>
    </location>
</feature>
<evidence type="ECO:0000313" key="11">
    <source>
        <dbReference type="Proteomes" id="UP001148313"/>
    </source>
</evidence>
<accession>A0ABT4VTM8</accession>
<keyword evidence="5 8" id="KW-0812">Transmembrane</keyword>
<reference evidence="10" key="1">
    <citation type="submission" date="2022-11" db="EMBL/GenBank/DDBJ databases">
        <title>Hoeflea poritis sp. nov., isolated from scleractinian coral Porites lutea.</title>
        <authorList>
            <person name="Zhang G."/>
            <person name="Wei Q."/>
            <person name="Cai L."/>
        </authorList>
    </citation>
    <scope>NUCLEOTIDE SEQUENCE</scope>
    <source>
        <strain evidence="10">E7-10</strain>
    </source>
</reference>
<evidence type="ECO:0000313" key="10">
    <source>
        <dbReference type="EMBL" id="MDA4847402.1"/>
    </source>
</evidence>
<dbReference type="Pfam" id="PF07690">
    <property type="entry name" value="MFS_1"/>
    <property type="match status" value="2"/>
</dbReference>
<comment type="similarity">
    <text evidence="2">Belongs to the major facilitator superfamily. EmrB family.</text>
</comment>
<evidence type="ECO:0000256" key="3">
    <source>
        <dbReference type="ARBA" id="ARBA00022448"/>
    </source>
</evidence>
<feature type="transmembrane region" description="Helical" evidence="8">
    <location>
        <begin position="356"/>
        <end position="375"/>
    </location>
</feature>
<feature type="transmembrane region" description="Helical" evidence="8">
    <location>
        <begin position="333"/>
        <end position="350"/>
    </location>
</feature>
<evidence type="ECO:0000256" key="1">
    <source>
        <dbReference type="ARBA" id="ARBA00004651"/>
    </source>
</evidence>
<feature type="transmembrane region" description="Helical" evidence="8">
    <location>
        <begin position="396"/>
        <end position="418"/>
    </location>
</feature>